<reference evidence="2 3" key="1">
    <citation type="journal article" date="2015" name="Int. J. Syst. Evol. Microbiol.">
        <title>Mariniphaga sediminis sp. nov., isolated from coastal sediment.</title>
        <authorList>
            <person name="Wang F.Q."/>
            <person name="Shen Q.Y."/>
            <person name="Chen G.J."/>
            <person name="Du Z.J."/>
        </authorList>
    </citation>
    <scope>NUCLEOTIDE SEQUENCE [LARGE SCALE GENOMIC DNA]</scope>
    <source>
        <strain evidence="2 3">SY21</strain>
    </source>
</reference>
<accession>A0A399CUZ4</accession>
<dbReference type="Pfam" id="PF15892">
    <property type="entry name" value="BNR_4"/>
    <property type="match status" value="1"/>
</dbReference>
<feature type="chain" id="PRO_5017412948" description="Exo-alpha-sialidase" evidence="1">
    <location>
        <begin position="21"/>
        <end position="798"/>
    </location>
</feature>
<comment type="caution">
    <text evidence="2">The sequence shown here is derived from an EMBL/GenBank/DDBJ whole genome shotgun (WGS) entry which is preliminary data.</text>
</comment>
<feature type="signal peptide" evidence="1">
    <location>
        <begin position="1"/>
        <end position="20"/>
    </location>
</feature>
<evidence type="ECO:0000313" key="2">
    <source>
        <dbReference type="EMBL" id="RIH63634.1"/>
    </source>
</evidence>
<dbReference type="Proteomes" id="UP000266441">
    <property type="component" value="Unassembled WGS sequence"/>
</dbReference>
<proteinExistence type="predicted"/>
<dbReference type="SUPFAM" id="SSF50939">
    <property type="entry name" value="Sialidases"/>
    <property type="match status" value="1"/>
</dbReference>
<evidence type="ECO:0000256" key="1">
    <source>
        <dbReference type="SAM" id="SignalP"/>
    </source>
</evidence>
<dbReference type="InterPro" id="IPR036278">
    <property type="entry name" value="Sialidase_sf"/>
</dbReference>
<evidence type="ECO:0000313" key="3">
    <source>
        <dbReference type="Proteomes" id="UP000266441"/>
    </source>
</evidence>
<gene>
    <name evidence="2" type="ORF">D1164_18810</name>
</gene>
<dbReference type="PROSITE" id="PS51257">
    <property type="entry name" value="PROKAR_LIPOPROTEIN"/>
    <property type="match status" value="1"/>
</dbReference>
<dbReference type="AlphaFoldDB" id="A0A399CUZ4"/>
<dbReference type="OrthoDB" id="223410at2"/>
<evidence type="ECO:0008006" key="4">
    <source>
        <dbReference type="Google" id="ProtNLM"/>
    </source>
</evidence>
<protein>
    <recommendedName>
        <fullName evidence="4">Exo-alpha-sialidase</fullName>
    </recommendedName>
</protein>
<dbReference type="RefSeq" id="WP_119351443.1">
    <property type="nucleotide sequence ID" value="NZ_QWET01000018.1"/>
</dbReference>
<keyword evidence="1" id="KW-0732">Signal</keyword>
<organism evidence="2 3">
    <name type="scientific">Mariniphaga sediminis</name>
    <dbReference type="NCBI Taxonomy" id="1628158"/>
    <lineage>
        <taxon>Bacteria</taxon>
        <taxon>Pseudomonadati</taxon>
        <taxon>Bacteroidota</taxon>
        <taxon>Bacteroidia</taxon>
        <taxon>Marinilabiliales</taxon>
        <taxon>Prolixibacteraceae</taxon>
        <taxon>Mariniphaga</taxon>
    </lineage>
</organism>
<name>A0A399CUZ4_9BACT</name>
<dbReference type="EMBL" id="QWET01000018">
    <property type="protein sequence ID" value="RIH63634.1"/>
    <property type="molecule type" value="Genomic_DNA"/>
</dbReference>
<keyword evidence="3" id="KW-1185">Reference proteome</keyword>
<sequence length="798" mass="90076">MRLLVFLTVSVLLSSTLSCTYEDDNVQLGEWTPKAGGCGGIFFYADEGPLVIEIEKQDLNKTKSSTALRAIFVGPDRKLIQDLWIPDDNIPQGGGTGPAQSLILNAEVEHPGVYAVMITVANDRYGENIIWRFRTSCKKYMIETSRGHRDQHHEEPIVLHDAEREADLCFLPPDNTFSILATNLADDVESLELKDAQNRQIAVISVKNDTAFYTVDEGTRLATPWKLHFEKAQSKVQIQGVTKWSVGDESNYFHQFPNGAFWTPSSESWFSVQSNRWLLTPHNRTIFGDQGEKKSISFKVHNNGIKANQITLELEFPNQKWDIQLSEEKVDLAPNEEKEITLNWIAEKVDQVVHLRATCDDYSTYSTLYAKAGRIPTDSHIDIPLVLKPYFQEHEQYGYLPDYPLDNQPYFNIDNRPFVRTEDGVFSLKNEKWDNVQVGSPNGSIIAFGADGDVYTLAKKNDQAVLLHSQDGGKSFTSYDIPGSSPTSRFDIEQFSGHNIPAGPPPVTRYTQRGADKNHFWRRHGDLELLIPKKGSNGIEWKESILISEKCLGVSSHSGIPSSLVSLGSKIFIVWGEVSDPEVSKEIIPGVPVYVTSYDIATGKLEKPILVGYGAPPNDVHNIPGITLDSKGFLHVLTGTHGRPFNYTRSIEPGNINGGWTEAEPVMDVKGSQSSQTYLGLVTGKDNTLHLAFRLWRYNTDYFPNNYFASLAYMSKKPGEPWSEPVLLVVAPFSSYSVYRHRFTIDRLGRLYLSFDYWSTYWFYRNDKKDRKRTLLMSPDGGLSWKLADNKDLKTEIR</sequence>